<dbReference type="VEuPathDB" id="TriTrypDB:ADEAN_000112300"/>
<organism evidence="3 4">
    <name type="scientific">Angomonas deanei</name>
    <dbReference type="NCBI Taxonomy" id="59799"/>
    <lineage>
        <taxon>Eukaryota</taxon>
        <taxon>Discoba</taxon>
        <taxon>Euglenozoa</taxon>
        <taxon>Kinetoplastea</taxon>
        <taxon>Metakinetoplastina</taxon>
        <taxon>Trypanosomatida</taxon>
        <taxon>Trypanosomatidae</taxon>
        <taxon>Strigomonadinae</taxon>
        <taxon>Angomonas</taxon>
    </lineage>
</organism>
<evidence type="ECO:0008006" key="5">
    <source>
        <dbReference type="Google" id="ProtNLM"/>
    </source>
</evidence>
<protein>
    <recommendedName>
        <fullName evidence="5">Leucine Rich repeat</fullName>
    </recommendedName>
</protein>
<dbReference type="PANTHER" id="PTHR13318">
    <property type="entry name" value="PARTNER OF PAIRED, ISOFORM B-RELATED"/>
    <property type="match status" value="1"/>
</dbReference>
<feature type="compositionally biased region" description="Basic and acidic residues" evidence="2">
    <location>
        <begin position="64"/>
        <end position="77"/>
    </location>
</feature>
<dbReference type="SUPFAM" id="SSF52058">
    <property type="entry name" value="L domain-like"/>
    <property type="match status" value="1"/>
</dbReference>
<reference evidence="3 4" key="1">
    <citation type="submission" date="2020-08" db="EMBL/GenBank/DDBJ databases">
        <authorList>
            <person name="Newling K."/>
            <person name="Davey J."/>
            <person name="Forrester S."/>
        </authorList>
    </citation>
    <scope>NUCLEOTIDE SEQUENCE [LARGE SCALE GENOMIC DNA]</scope>
    <source>
        <strain evidence="4">Crithidia deanei Carvalho (ATCC PRA-265)</strain>
    </source>
</reference>
<evidence type="ECO:0000313" key="4">
    <source>
        <dbReference type="Proteomes" id="UP000515908"/>
    </source>
</evidence>
<feature type="coiled-coil region" evidence="1">
    <location>
        <begin position="10"/>
        <end position="55"/>
    </location>
</feature>
<feature type="region of interest" description="Disordered" evidence="2">
    <location>
        <begin position="63"/>
        <end position="82"/>
    </location>
</feature>
<dbReference type="EMBL" id="LR877146">
    <property type="protein sequence ID" value="CAD2213680.1"/>
    <property type="molecule type" value="Genomic_DNA"/>
</dbReference>
<keyword evidence="1" id="KW-0175">Coiled coil</keyword>
<dbReference type="GO" id="GO:0031146">
    <property type="term" value="P:SCF-dependent proteasomal ubiquitin-dependent protein catabolic process"/>
    <property type="evidence" value="ECO:0007669"/>
    <property type="project" value="TreeGrafter"/>
</dbReference>
<evidence type="ECO:0000313" key="3">
    <source>
        <dbReference type="EMBL" id="CAD2213680.1"/>
    </source>
</evidence>
<dbReference type="InterPro" id="IPR032675">
    <property type="entry name" value="LRR_dom_sf"/>
</dbReference>
<keyword evidence="4" id="KW-1185">Reference proteome</keyword>
<gene>
    <name evidence="3" type="ORF">ADEAN_000112300</name>
</gene>
<sequence>MTSTDLVPENEELRRKVEALSTALTKLEEERVRERLSLKQEIVQLQQEVIQLNELLLERPTLPCDKEDKNTENEEASKASLALVVKAEKEPKQEIPEEDRTDSSQWIEELRQIVKECQPPRYSSEGIWEWLSTDKIVEKFMSYYNEDKEEFDLLPLFRYVKKNGDMLPESLLRSCLEKDKRGRFSYDETVTQYSGCKPVHFTPADLEFLFTTIMVHLPHLSSVLLNDELTRNTPIHFVFQLPHLHELDLSYNRTLTELPEAWCTSHLEVLTLRCTGLKSLAHLGRVSAGLTRLDLEDCFNIPPDPFARALQTCALENLTSLNLSGTTIKTLFWLIGRFKKLESLHVNRCGMIQDFSPLAKLQSTVLKHVELNHTAISDLRWIFQYPSLTNVHAQNCPQLVSLASLVSPSSQKTSVVLNLTGSPARQLPNLSQFTSVKFI</sequence>
<dbReference type="Gene3D" id="3.80.10.10">
    <property type="entry name" value="Ribonuclease Inhibitor"/>
    <property type="match status" value="2"/>
</dbReference>
<evidence type="ECO:0000256" key="2">
    <source>
        <dbReference type="SAM" id="MobiDB-lite"/>
    </source>
</evidence>
<accession>A0A7G2C1S9</accession>
<name>A0A7G2C1S9_9TRYP</name>
<proteinExistence type="predicted"/>
<dbReference type="Proteomes" id="UP000515908">
    <property type="component" value="Chromosome 02"/>
</dbReference>
<dbReference type="GO" id="GO:0019005">
    <property type="term" value="C:SCF ubiquitin ligase complex"/>
    <property type="evidence" value="ECO:0007669"/>
    <property type="project" value="TreeGrafter"/>
</dbReference>
<evidence type="ECO:0000256" key="1">
    <source>
        <dbReference type="SAM" id="Coils"/>
    </source>
</evidence>
<dbReference type="AlphaFoldDB" id="A0A7G2C1S9"/>